<name>A0A5B7FIZ5_PORTR</name>
<dbReference type="AlphaFoldDB" id="A0A5B7FIZ5"/>
<reference evidence="1 2" key="1">
    <citation type="submission" date="2019-05" db="EMBL/GenBank/DDBJ databases">
        <title>Another draft genome of Portunus trituberculatus and its Hox gene families provides insights of decapod evolution.</title>
        <authorList>
            <person name="Jeong J.-H."/>
            <person name="Song I."/>
            <person name="Kim S."/>
            <person name="Choi T."/>
            <person name="Kim D."/>
            <person name="Ryu S."/>
            <person name="Kim W."/>
        </authorList>
    </citation>
    <scope>NUCLEOTIDE SEQUENCE [LARGE SCALE GENOMIC DNA]</scope>
    <source>
        <tissue evidence="1">Muscle</tissue>
    </source>
</reference>
<protein>
    <submittedName>
        <fullName evidence="1">Uncharacterized protein</fullName>
    </submittedName>
</protein>
<gene>
    <name evidence="1" type="ORF">E2C01_041043</name>
</gene>
<accession>A0A5B7FIZ5</accession>
<keyword evidence="2" id="KW-1185">Reference proteome</keyword>
<organism evidence="1 2">
    <name type="scientific">Portunus trituberculatus</name>
    <name type="common">Swimming crab</name>
    <name type="synonym">Neptunus trituberculatus</name>
    <dbReference type="NCBI Taxonomy" id="210409"/>
    <lineage>
        <taxon>Eukaryota</taxon>
        <taxon>Metazoa</taxon>
        <taxon>Ecdysozoa</taxon>
        <taxon>Arthropoda</taxon>
        <taxon>Crustacea</taxon>
        <taxon>Multicrustacea</taxon>
        <taxon>Malacostraca</taxon>
        <taxon>Eumalacostraca</taxon>
        <taxon>Eucarida</taxon>
        <taxon>Decapoda</taxon>
        <taxon>Pleocyemata</taxon>
        <taxon>Brachyura</taxon>
        <taxon>Eubrachyura</taxon>
        <taxon>Portunoidea</taxon>
        <taxon>Portunidae</taxon>
        <taxon>Portuninae</taxon>
        <taxon>Portunus</taxon>
    </lineage>
</organism>
<dbReference type="Proteomes" id="UP000324222">
    <property type="component" value="Unassembled WGS sequence"/>
</dbReference>
<evidence type="ECO:0000313" key="1">
    <source>
        <dbReference type="EMBL" id="MPC47301.1"/>
    </source>
</evidence>
<dbReference type="EMBL" id="VSRR010007663">
    <property type="protein sequence ID" value="MPC47301.1"/>
    <property type="molecule type" value="Genomic_DNA"/>
</dbReference>
<evidence type="ECO:0000313" key="2">
    <source>
        <dbReference type="Proteomes" id="UP000324222"/>
    </source>
</evidence>
<sequence length="113" mass="12421">MDNKWGGDTFLKDASKIDRQCVSKSINHEPLFSDFFKLFGHNGIPKTKDLELDGLPLEDPGQCSGLAVNAEHDLVVVLGVVGVLDDNAAVLRWVVLEGEGITALYLMMKTQYT</sequence>
<comment type="caution">
    <text evidence="1">The sequence shown here is derived from an EMBL/GenBank/DDBJ whole genome shotgun (WGS) entry which is preliminary data.</text>
</comment>
<proteinExistence type="predicted"/>